<dbReference type="Proteomes" id="UP000031829">
    <property type="component" value="Chromosome"/>
</dbReference>
<dbReference type="AlphaFoldDB" id="A0A0B6AQ29"/>
<dbReference type="GeneID" id="93643281"/>
<gene>
    <name evidence="2" type="ORF">BG04_5332</name>
</gene>
<dbReference type="PANTHER" id="PTHR23131">
    <property type="entry name" value="ENDORIBONUCLEASE LACTB2"/>
    <property type="match status" value="1"/>
</dbReference>
<dbReference type="CDD" id="cd07725">
    <property type="entry name" value="TTHA1429-like_MBL-fold"/>
    <property type="match status" value="1"/>
</dbReference>
<dbReference type="EMBL" id="CP009920">
    <property type="protein sequence ID" value="AJI23232.1"/>
    <property type="molecule type" value="Genomic_DNA"/>
</dbReference>
<dbReference type="SUPFAM" id="SSF56281">
    <property type="entry name" value="Metallo-hydrolase/oxidoreductase"/>
    <property type="match status" value="1"/>
</dbReference>
<organism evidence="2 3">
    <name type="scientific">Priestia megaterium (strain ATCC 14581 / DSM 32 / CCUG 1817 / JCM 2506 / NBRC 15308 / NCIMB 9376 / NCTC 10342 / NRRL B-14308 / VKM B-512 / Ford 19)</name>
    <name type="common">Bacillus megaterium</name>
    <dbReference type="NCBI Taxonomy" id="1348623"/>
    <lineage>
        <taxon>Bacteria</taxon>
        <taxon>Bacillati</taxon>
        <taxon>Bacillota</taxon>
        <taxon>Bacilli</taxon>
        <taxon>Bacillales</taxon>
        <taxon>Bacillaceae</taxon>
        <taxon>Priestia</taxon>
    </lineage>
</organism>
<dbReference type="InterPro" id="IPR050662">
    <property type="entry name" value="Sec-metab_biosynth-thioest"/>
</dbReference>
<protein>
    <submittedName>
        <fullName evidence="2">Beta-lactamase superfamily domain protein</fullName>
    </submittedName>
</protein>
<dbReference type="SMART" id="SM00849">
    <property type="entry name" value="Lactamase_B"/>
    <property type="match status" value="1"/>
</dbReference>
<evidence type="ECO:0000313" key="2">
    <source>
        <dbReference type="EMBL" id="AJI23232.1"/>
    </source>
</evidence>
<sequence length="328" mass="37670">MSLDHKVIRIELPTPFPIGPVNVFLLKADKVTLIDAGMKTKEAWNVFEEALRKEGYKVTDIEQVILTHQHPDHTGFLEWLPSDIPVYGHKLVEPWIYQDEEFVQQHNELYRNFLMEFGVSDDVMDTWLRKATAAIQVYSPKGQKLAGYLKEGDTLPYASDWEVIETPGHSLSQLMFYNRKEKVAFGGDHILPKVPSNPYLEPTIQNPKPTPLLDYLASLEKTLNYDIDLIYSGHGEPLSDIHSLIMERIQKQHKWALRVLQAMGEGKKTTLEVSAAFFPDMYQKAPDFIFSEVYGQLTYLEKEGYVELTKNEEGVLLWETTRVLAPQS</sequence>
<dbReference type="Pfam" id="PF00753">
    <property type="entry name" value="Lactamase_B"/>
    <property type="match status" value="1"/>
</dbReference>
<evidence type="ECO:0000313" key="3">
    <source>
        <dbReference type="Proteomes" id="UP000031829"/>
    </source>
</evidence>
<name>A0A0B6AQ29_PRIM2</name>
<reference evidence="2 3" key="1">
    <citation type="journal article" date="2015" name="Genome Announc.">
        <title>Complete genome sequences for 35 biothreat assay-relevant bacillus species.</title>
        <authorList>
            <person name="Johnson S.L."/>
            <person name="Daligault H.E."/>
            <person name="Davenport K.W."/>
            <person name="Jaissle J."/>
            <person name="Frey K.G."/>
            <person name="Ladner J.T."/>
            <person name="Broomall S.M."/>
            <person name="Bishop-Lilly K.A."/>
            <person name="Bruce D.C."/>
            <person name="Gibbons H.S."/>
            <person name="Coyne S.R."/>
            <person name="Lo C.C."/>
            <person name="Meincke L."/>
            <person name="Munk A.C."/>
            <person name="Koroleva G.I."/>
            <person name="Rosenzweig C.N."/>
            <person name="Palacios G.F."/>
            <person name="Redden C.L."/>
            <person name="Minogue T.D."/>
            <person name="Chain P.S."/>
        </authorList>
    </citation>
    <scope>NUCLEOTIDE SEQUENCE [LARGE SCALE GENOMIC DNA]</scope>
    <source>
        <strain evidence="3">ATCC 14581 / DSM 32 / JCM 2506 / NBRC 15308 / NCIMB 9376 / NCTC 10342 / NRRL B-14308 / VKM B-512</strain>
    </source>
</reference>
<dbReference type="InterPro" id="IPR036866">
    <property type="entry name" value="RibonucZ/Hydroxyglut_hydro"/>
</dbReference>
<accession>A0A0B6AQ29</accession>
<dbReference type="PANTHER" id="PTHR23131:SF4">
    <property type="entry name" value="METALLO-BETA-LACTAMASE SUPERFAMILY POTEIN"/>
    <property type="match status" value="1"/>
</dbReference>
<dbReference type="HOGENOM" id="CLU_048478_0_2_9"/>
<feature type="domain" description="Metallo-beta-lactamase" evidence="1">
    <location>
        <begin position="20"/>
        <end position="234"/>
    </location>
</feature>
<proteinExistence type="predicted"/>
<dbReference type="Gene3D" id="3.60.15.10">
    <property type="entry name" value="Ribonuclease Z/Hydroxyacylglutathione hydrolase-like"/>
    <property type="match status" value="1"/>
</dbReference>
<dbReference type="KEGG" id="bmeg:BG04_5332"/>
<dbReference type="RefSeq" id="WP_016764548.1">
    <property type="nucleotide sequence ID" value="NZ_BCVB01000011.1"/>
</dbReference>
<dbReference type="InterPro" id="IPR001279">
    <property type="entry name" value="Metallo-B-lactamas"/>
</dbReference>
<evidence type="ECO:0000259" key="1">
    <source>
        <dbReference type="SMART" id="SM00849"/>
    </source>
</evidence>